<protein>
    <submittedName>
        <fullName evidence="1">Uncharacterized protein</fullName>
    </submittedName>
</protein>
<reference evidence="1" key="2">
    <citation type="journal article" date="2015" name="Fish Shellfish Immunol.">
        <title>Early steps in the European eel (Anguilla anguilla)-Vibrio vulnificus interaction in the gills: Role of the RtxA13 toxin.</title>
        <authorList>
            <person name="Callol A."/>
            <person name="Pajuelo D."/>
            <person name="Ebbesson L."/>
            <person name="Teles M."/>
            <person name="MacKenzie S."/>
            <person name="Amaro C."/>
        </authorList>
    </citation>
    <scope>NUCLEOTIDE SEQUENCE</scope>
</reference>
<proteinExistence type="predicted"/>
<evidence type="ECO:0000313" key="1">
    <source>
        <dbReference type="EMBL" id="JAH79980.1"/>
    </source>
</evidence>
<reference evidence="1" key="1">
    <citation type="submission" date="2014-11" db="EMBL/GenBank/DDBJ databases">
        <authorList>
            <person name="Amaro Gonzalez C."/>
        </authorList>
    </citation>
    <scope>NUCLEOTIDE SEQUENCE</scope>
</reference>
<dbReference type="AlphaFoldDB" id="A0A0E9VRJ0"/>
<organism evidence="1">
    <name type="scientific">Anguilla anguilla</name>
    <name type="common">European freshwater eel</name>
    <name type="synonym">Muraena anguilla</name>
    <dbReference type="NCBI Taxonomy" id="7936"/>
    <lineage>
        <taxon>Eukaryota</taxon>
        <taxon>Metazoa</taxon>
        <taxon>Chordata</taxon>
        <taxon>Craniata</taxon>
        <taxon>Vertebrata</taxon>
        <taxon>Euteleostomi</taxon>
        <taxon>Actinopterygii</taxon>
        <taxon>Neopterygii</taxon>
        <taxon>Teleostei</taxon>
        <taxon>Anguilliformes</taxon>
        <taxon>Anguillidae</taxon>
        <taxon>Anguilla</taxon>
    </lineage>
</organism>
<name>A0A0E9VRJ0_ANGAN</name>
<dbReference type="EMBL" id="GBXM01028597">
    <property type="protein sequence ID" value="JAH79980.1"/>
    <property type="molecule type" value="Transcribed_RNA"/>
</dbReference>
<accession>A0A0E9VRJ0</accession>
<sequence>MENRGEYYSKLFQNYEFV</sequence>